<dbReference type="Pfam" id="PF01592">
    <property type="entry name" value="NifU_N"/>
    <property type="match status" value="1"/>
</dbReference>
<dbReference type="Gene3D" id="3.90.1010.10">
    <property type="match status" value="1"/>
</dbReference>
<evidence type="ECO:0000313" key="4">
    <source>
        <dbReference type="Proteomes" id="UP000321046"/>
    </source>
</evidence>
<dbReference type="EMBL" id="VOSL01000147">
    <property type="protein sequence ID" value="TXD31593.1"/>
    <property type="molecule type" value="Genomic_DNA"/>
</dbReference>
<dbReference type="SUPFAM" id="SSF82649">
    <property type="entry name" value="SufE/NifU"/>
    <property type="match status" value="1"/>
</dbReference>
<feature type="domain" description="NIF system FeS cluster assembly NifU N-terminal" evidence="2">
    <location>
        <begin position="8"/>
        <end position="128"/>
    </location>
</feature>
<dbReference type="PANTHER" id="PTHR10093">
    <property type="entry name" value="IRON-SULFUR CLUSTER ASSEMBLY ENZYME NIFU HOMOLOG"/>
    <property type="match status" value="1"/>
</dbReference>
<dbReference type="NCBIfam" id="TIGR01994">
    <property type="entry name" value="SUF_scaf_2"/>
    <property type="match status" value="1"/>
</dbReference>
<dbReference type="FunFam" id="3.90.1010.10:FF:000002">
    <property type="entry name" value="Iron-sulfur cluster assembly scaffold protein NifU"/>
    <property type="match status" value="1"/>
</dbReference>
<proteinExistence type="inferred from homology"/>
<evidence type="ECO:0000259" key="2">
    <source>
        <dbReference type="Pfam" id="PF01592"/>
    </source>
</evidence>
<gene>
    <name evidence="3" type="ORF">FRC96_20745</name>
</gene>
<dbReference type="GO" id="GO:0016226">
    <property type="term" value="P:iron-sulfur cluster assembly"/>
    <property type="evidence" value="ECO:0007669"/>
    <property type="project" value="InterPro"/>
</dbReference>
<comment type="similarity">
    <text evidence="1">Belongs to the NifU family.</text>
</comment>
<evidence type="ECO:0000313" key="3">
    <source>
        <dbReference type="EMBL" id="TXD31593.1"/>
    </source>
</evidence>
<dbReference type="CDD" id="cd06664">
    <property type="entry name" value="IscU_like"/>
    <property type="match status" value="1"/>
</dbReference>
<dbReference type="InterPro" id="IPR002871">
    <property type="entry name" value="NIF_FeS_clus_asmbl_NifU_N"/>
</dbReference>
<sequence>MSDMRALYQEVILDHNRKPRNFGPLEGANRVAQGTNPLCGDNYTIYARVNDDNIVEAVSFEGSGCAISKAAASMMTTRIKGKKVESAEQLIEEFRAMLTGELDLQGDHSLGHLTVFEGVAQLPQRVKCAVLPWHAMHAALEGDDETSTEGDSDIWSKE</sequence>
<evidence type="ECO:0000256" key="1">
    <source>
        <dbReference type="ARBA" id="ARBA00006420"/>
    </source>
</evidence>
<protein>
    <submittedName>
        <fullName evidence="3">SUF system NifU family Fe-S cluster assembly protein</fullName>
    </submittedName>
</protein>
<dbReference type="AlphaFoldDB" id="A0A5C6X0D9"/>
<dbReference type="RefSeq" id="WP_146977466.1">
    <property type="nucleotide sequence ID" value="NZ_VOSL01000147.1"/>
</dbReference>
<dbReference type="Proteomes" id="UP000321046">
    <property type="component" value="Unassembled WGS sequence"/>
</dbReference>
<organism evidence="3 4">
    <name type="scientific">Lujinxingia vulgaris</name>
    <dbReference type="NCBI Taxonomy" id="2600176"/>
    <lineage>
        <taxon>Bacteria</taxon>
        <taxon>Deltaproteobacteria</taxon>
        <taxon>Bradymonadales</taxon>
        <taxon>Lujinxingiaceae</taxon>
        <taxon>Lujinxingia</taxon>
    </lineage>
</organism>
<dbReference type="GO" id="GO:0051536">
    <property type="term" value="F:iron-sulfur cluster binding"/>
    <property type="evidence" value="ECO:0007669"/>
    <property type="project" value="InterPro"/>
</dbReference>
<dbReference type="GO" id="GO:0005506">
    <property type="term" value="F:iron ion binding"/>
    <property type="evidence" value="ECO:0007669"/>
    <property type="project" value="InterPro"/>
</dbReference>
<accession>A0A5C6X0D9</accession>
<name>A0A5C6X0D9_9DELT</name>
<comment type="caution">
    <text evidence="3">The sequence shown here is derived from an EMBL/GenBank/DDBJ whole genome shotgun (WGS) entry which is preliminary data.</text>
</comment>
<reference evidence="3 4" key="1">
    <citation type="submission" date="2019-08" db="EMBL/GenBank/DDBJ databases">
        <title>Bradymonadales sp. TMQ2.</title>
        <authorList>
            <person name="Liang Q."/>
        </authorList>
    </citation>
    <scope>NUCLEOTIDE SEQUENCE [LARGE SCALE GENOMIC DNA]</scope>
    <source>
        <strain evidence="3 4">TMQ2</strain>
    </source>
</reference>
<dbReference type="OrthoDB" id="9804157at2"/>